<evidence type="ECO:0000256" key="1">
    <source>
        <dbReference type="ARBA" id="ARBA00022737"/>
    </source>
</evidence>
<dbReference type="PANTHER" id="PTHR24104:SF48">
    <property type="entry name" value="PROTEIN WECH"/>
    <property type="match status" value="1"/>
</dbReference>
<dbReference type="Proteomes" id="UP000011083">
    <property type="component" value="Unassembled WGS sequence"/>
</dbReference>
<protein>
    <submittedName>
        <fullName evidence="4">NHL repeat containing protein</fullName>
    </submittedName>
</protein>
<dbReference type="GeneID" id="14914135"/>
<dbReference type="GO" id="GO:0043161">
    <property type="term" value="P:proteasome-mediated ubiquitin-dependent protein catabolic process"/>
    <property type="evidence" value="ECO:0007669"/>
    <property type="project" value="TreeGrafter"/>
</dbReference>
<feature type="repeat" description="NHL" evidence="2">
    <location>
        <begin position="104"/>
        <end position="145"/>
    </location>
</feature>
<dbReference type="VEuPathDB" id="AmoebaDB:ACA1_084380"/>
<dbReference type="InterPro" id="IPR050952">
    <property type="entry name" value="TRIM-NHL_E3_ligases"/>
</dbReference>
<dbReference type="InterPro" id="IPR001258">
    <property type="entry name" value="NHL_repeat"/>
</dbReference>
<evidence type="ECO:0000256" key="2">
    <source>
        <dbReference type="PROSITE-ProRule" id="PRU00504"/>
    </source>
</evidence>
<dbReference type="Gene3D" id="2.120.10.30">
    <property type="entry name" value="TolB, C-terminal domain"/>
    <property type="match status" value="1"/>
</dbReference>
<evidence type="ECO:0000256" key="3">
    <source>
        <dbReference type="SAM" id="MobiDB-lite"/>
    </source>
</evidence>
<organism evidence="4 5">
    <name type="scientific">Acanthamoeba castellanii (strain ATCC 30010 / Neff)</name>
    <dbReference type="NCBI Taxonomy" id="1257118"/>
    <lineage>
        <taxon>Eukaryota</taxon>
        <taxon>Amoebozoa</taxon>
        <taxon>Discosea</taxon>
        <taxon>Longamoebia</taxon>
        <taxon>Centramoebida</taxon>
        <taxon>Acanthamoebidae</taxon>
        <taxon>Acanthamoeba</taxon>
    </lineage>
</organism>
<feature type="compositionally biased region" description="Basic residues" evidence="3">
    <location>
        <begin position="1"/>
        <end position="19"/>
    </location>
</feature>
<keyword evidence="1" id="KW-0677">Repeat</keyword>
<dbReference type="EMBL" id="KB008089">
    <property type="protein sequence ID" value="ELR13584.1"/>
    <property type="molecule type" value="Genomic_DNA"/>
</dbReference>
<sequence>MWRGGRRGSGPHRRSRLRQRSVTEPVGRGGGSCHIVATDYDNHPVHMRRADDGSFVRTFGSRGSGPGQFNCPRGVAVDKAGHIFVADSENHPVHVWRADDGSFLGTFGSKGGGPAQLNWPTGVTVDAATGHIIVADSGNKRVQVW</sequence>
<dbReference type="GO" id="GO:0000209">
    <property type="term" value="P:protein polyubiquitination"/>
    <property type="evidence" value="ECO:0007669"/>
    <property type="project" value="TreeGrafter"/>
</dbReference>
<gene>
    <name evidence="4" type="ORF">ACA1_084380</name>
</gene>
<dbReference type="PANTHER" id="PTHR24104">
    <property type="entry name" value="E3 UBIQUITIN-PROTEIN LIGASE NHLRC1-RELATED"/>
    <property type="match status" value="1"/>
</dbReference>
<dbReference type="AlphaFoldDB" id="L8GLA4"/>
<proteinExistence type="predicted"/>
<reference evidence="4 5" key="1">
    <citation type="journal article" date="2013" name="Genome Biol.">
        <title>Genome of Acanthamoeba castellanii highlights extensive lateral gene transfer and early evolution of tyrosine kinase signaling.</title>
        <authorList>
            <person name="Clarke M."/>
            <person name="Lohan A.J."/>
            <person name="Liu B."/>
            <person name="Lagkouvardos I."/>
            <person name="Roy S."/>
            <person name="Zafar N."/>
            <person name="Bertelli C."/>
            <person name="Schilde C."/>
            <person name="Kianianmomeni A."/>
            <person name="Burglin T.R."/>
            <person name="Frech C."/>
            <person name="Turcotte B."/>
            <person name="Kopec K.O."/>
            <person name="Synnott J.M."/>
            <person name="Choo C."/>
            <person name="Paponov I."/>
            <person name="Finkler A."/>
            <person name="Soon Heng Tan C."/>
            <person name="Hutchins A.P."/>
            <person name="Weinmeier T."/>
            <person name="Rattei T."/>
            <person name="Chu J.S."/>
            <person name="Gimenez G."/>
            <person name="Irimia M."/>
            <person name="Rigden D.J."/>
            <person name="Fitzpatrick D.A."/>
            <person name="Lorenzo-Morales J."/>
            <person name="Bateman A."/>
            <person name="Chiu C.H."/>
            <person name="Tang P."/>
            <person name="Hegemann P."/>
            <person name="Fromm H."/>
            <person name="Raoult D."/>
            <person name="Greub G."/>
            <person name="Miranda-Saavedra D."/>
            <person name="Chen N."/>
            <person name="Nash P."/>
            <person name="Ginger M.L."/>
            <person name="Horn M."/>
            <person name="Schaap P."/>
            <person name="Caler L."/>
            <person name="Loftus B."/>
        </authorList>
    </citation>
    <scope>NUCLEOTIDE SEQUENCE [LARGE SCALE GENOMIC DNA]</scope>
    <source>
        <strain evidence="4 5">Neff</strain>
    </source>
</reference>
<feature type="region of interest" description="Disordered" evidence="3">
    <location>
        <begin position="1"/>
        <end position="32"/>
    </location>
</feature>
<feature type="repeat" description="NHL" evidence="2">
    <location>
        <begin position="56"/>
        <end position="99"/>
    </location>
</feature>
<dbReference type="OrthoDB" id="342730at2759"/>
<dbReference type="RefSeq" id="XP_004335597.1">
    <property type="nucleotide sequence ID" value="XM_004335549.1"/>
</dbReference>
<dbReference type="Pfam" id="PF01436">
    <property type="entry name" value="NHL"/>
    <property type="match status" value="2"/>
</dbReference>
<dbReference type="PROSITE" id="PS51125">
    <property type="entry name" value="NHL"/>
    <property type="match status" value="2"/>
</dbReference>
<dbReference type="KEGG" id="acan:ACA1_084380"/>
<accession>L8GLA4</accession>
<name>L8GLA4_ACACF</name>
<evidence type="ECO:0000313" key="5">
    <source>
        <dbReference type="Proteomes" id="UP000011083"/>
    </source>
</evidence>
<dbReference type="SUPFAM" id="SSF63829">
    <property type="entry name" value="Calcium-dependent phosphotriesterase"/>
    <property type="match status" value="1"/>
</dbReference>
<keyword evidence="5" id="KW-1185">Reference proteome</keyword>
<dbReference type="InterPro" id="IPR011042">
    <property type="entry name" value="6-blade_b-propeller_TolB-like"/>
</dbReference>
<dbReference type="GO" id="GO:0061630">
    <property type="term" value="F:ubiquitin protein ligase activity"/>
    <property type="evidence" value="ECO:0007669"/>
    <property type="project" value="TreeGrafter"/>
</dbReference>
<evidence type="ECO:0000313" key="4">
    <source>
        <dbReference type="EMBL" id="ELR13584.1"/>
    </source>
</evidence>